<reference evidence="1" key="1">
    <citation type="submission" date="2021-06" db="EMBL/GenBank/DDBJ databases">
        <authorList>
            <person name="Shi N."/>
            <person name="Huang B."/>
        </authorList>
    </citation>
    <scope>NUCLEOTIDE SEQUENCE</scope>
    <source>
        <strain evidence="1">NSBH4</strain>
    </source>
</reference>
<proteinExistence type="predicted"/>
<name>A0A977R5I6_9VIRU</name>
<dbReference type="EMBL" id="MZ600508">
    <property type="protein sequence ID" value="UXL82811.1"/>
    <property type="molecule type" value="Genomic_RNA"/>
</dbReference>
<organism evidence="1">
    <name type="scientific">Capillidibolus rugosus virus 1</name>
    <dbReference type="NCBI Taxonomy" id="2980983"/>
    <lineage>
        <taxon>Viruses</taxon>
        <taxon>Riboviria</taxon>
    </lineage>
</organism>
<protein>
    <submittedName>
        <fullName evidence="1">Uncharacterized protein</fullName>
    </submittedName>
</protein>
<accession>A0A977R5I6</accession>
<sequence>MSEQSSLRGSSVGLPAGIADPWWVRGLPEYARDVSREQFYKDVHNVRSKPYAKREAEVEGLTHPYTIKFALLVEALSLDKTAGGRICRLFKLVPDFGAFNKGVDDLLPEGGATEMWLRELLDSEERYGAVHKRLVPKKAVVLTATQQEGYEGLQNIERLRKQALGEYQHRENALLQQLKALRLEREKFGAELHKLVPSYKSIGGTRKVTLTSSEVSGLEKKWSSSHEAKARYTLEGFLEASRLNKIAIAERQLYDDFRRFRDESKAQLCVDGAKIAAAQADASRTLAANSSVDDLAPNF</sequence>
<evidence type="ECO:0000313" key="1">
    <source>
        <dbReference type="EMBL" id="UXL82811.1"/>
    </source>
</evidence>